<reference evidence="1" key="1">
    <citation type="submission" date="2023-02" db="EMBL/GenBank/DDBJ databases">
        <title>Genome of toxic invasive species Heracleum sosnowskyi carries increased number of genes despite the absence of recent whole-genome duplications.</title>
        <authorList>
            <person name="Schelkunov M."/>
            <person name="Shtratnikova V."/>
            <person name="Makarenko M."/>
            <person name="Klepikova A."/>
            <person name="Omelchenko D."/>
            <person name="Novikova G."/>
            <person name="Obukhova E."/>
            <person name="Bogdanov V."/>
            <person name="Penin A."/>
            <person name="Logacheva M."/>
        </authorList>
    </citation>
    <scope>NUCLEOTIDE SEQUENCE</scope>
    <source>
        <strain evidence="1">Hsosn_3</strain>
        <tissue evidence="1">Leaf</tissue>
    </source>
</reference>
<sequence>MVILCGLTGIPPSNGVIPQSPMHTKSLATLKHQDMEMGFSASFADEREIFDGGDHQKPRRDKTSVQCESKRMQRKYTFSLPHSYSQSSTYSLLHFHLFACSFFVVDW</sequence>
<comment type="caution">
    <text evidence="1">The sequence shown here is derived from an EMBL/GenBank/DDBJ whole genome shotgun (WGS) entry which is preliminary data.</text>
</comment>
<dbReference type="EMBL" id="JAUIZM010000004">
    <property type="protein sequence ID" value="KAK1387415.1"/>
    <property type="molecule type" value="Genomic_DNA"/>
</dbReference>
<evidence type="ECO:0000313" key="2">
    <source>
        <dbReference type="Proteomes" id="UP001237642"/>
    </source>
</evidence>
<gene>
    <name evidence="1" type="ORF">POM88_015593</name>
</gene>
<evidence type="ECO:0000313" key="1">
    <source>
        <dbReference type="EMBL" id="KAK1387415.1"/>
    </source>
</evidence>
<dbReference type="AlphaFoldDB" id="A0AAD8IP11"/>
<organism evidence="1 2">
    <name type="scientific">Heracleum sosnowskyi</name>
    <dbReference type="NCBI Taxonomy" id="360622"/>
    <lineage>
        <taxon>Eukaryota</taxon>
        <taxon>Viridiplantae</taxon>
        <taxon>Streptophyta</taxon>
        <taxon>Embryophyta</taxon>
        <taxon>Tracheophyta</taxon>
        <taxon>Spermatophyta</taxon>
        <taxon>Magnoliopsida</taxon>
        <taxon>eudicotyledons</taxon>
        <taxon>Gunneridae</taxon>
        <taxon>Pentapetalae</taxon>
        <taxon>asterids</taxon>
        <taxon>campanulids</taxon>
        <taxon>Apiales</taxon>
        <taxon>Apiaceae</taxon>
        <taxon>Apioideae</taxon>
        <taxon>apioid superclade</taxon>
        <taxon>Tordylieae</taxon>
        <taxon>Tordyliinae</taxon>
        <taxon>Heracleum</taxon>
    </lineage>
</organism>
<proteinExistence type="predicted"/>
<accession>A0AAD8IP11</accession>
<dbReference type="Proteomes" id="UP001237642">
    <property type="component" value="Unassembled WGS sequence"/>
</dbReference>
<keyword evidence="2" id="KW-1185">Reference proteome</keyword>
<reference evidence="1" key="2">
    <citation type="submission" date="2023-05" db="EMBL/GenBank/DDBJ databases">
        <authorList>
            <person name="Schelkunov M.I."/>
        </authorList>
    </citation>
    <scope>NUCLEOTIDE SEQUENCE</scope>
    <source>
        <strain evidence="1">Hsosn_3</strain>
        <tissue evidence="1">Leaf</tissue>
    </source>
</reference>
<name>A0AAD8IP11_9APIA</name>
<protein>
    <submittedName>
        <fullName evidence="1">Uncharacterized protein</fullName>
    </submittedName>
</protein>